<dbReference type="PANTHER" id="PTHR24421:SF10">
    <property type="entry name" value="NITRATE_NITRITE SENSOR PROTEIN NARQ"/>
    <property type="match status" value="1"/>
</dbReference>
<comment type="caution">
    <text evidence="14">The sequence shown here is derived from an EMBL/GenBank/DDBJ whole genome shotgun (WGS) entry which is preliminary data.</text>
</comment>
<keyword evidence="6 14" id="KW-0418">Kinase</keyword>
<dbReference type="InterPro" id="IPR003594">
    <property type="entry name" value="HATPase_dom"/>
</dbReference>
<keyword evidence="8" id="KW-0902">Two-component regulatory system</keyword>
<evidence type="ECO:0000256" key="7">
    <source>
        <dbReference type="ARBA" id="ARBA00022840"/>
    </source>
</evidence>
<evidence type="ECO:0000259" key="11">
    <source>
        <dbReference type="Pfam" id="PF02518"/>
    </source>
</evidence>
<organism evidence="14 15">
    <name type="scientific">Nonomuraea endophytica</name>
    <dbReference type="NCBI Taxonomy" id="714136"/>
    <lineage>
        <taxon>Bacteria</taxon>
        <taxon>Bacillati</taxon>
        <taxon>Actinomycetota</taxon>
        <taxon>Actinomycetes</taxon>
        <taxon>Streptosporangiales</taxon>
        <taxon>Streptosporangiaceae</taxon>
        <taxon>Nonomuraea</taxon>
    </lineage>
</organism>
<keyword evidence="10" id="KW-0812">Transmembrane</keyword>
<evidence type="ECO:0000313" key="15">
    <source>
        <dbReference type="Proteomes" id="UP000568380"/>
    </source>
</evidence>
<dbReference type="Pfam" id="PF07730">
    <property type="entry name" value="HisKA_3"/>
    <property type="match status" value="1"/>
</dbReference>
<dbReference type="RefSeq" id="WP_184965023.1">
    <property type="nucleotide sequence ID" value="NZ_JACHIN010000006.1"/>
</dbReference>
<evidence type="ECO:0000256" key="5">
    <source>
        <dbReference type="ARBA" id="ARBA00022741"/>
    </source>
</evidence>
<evidence type="ECO:0000256" key="6">
    <source>
        <dbReference type="ARBA" id="ARBA00022777"/>
    </source>
</evidence>
<keyword evidence="15" id="KW-1185">Reference proteome</keyword>
<dbReference type="Proteomes" id="UP000568380">
    <property type="component" value="Unassembled WGS sequence"/>
</dbReference>
<evidence type="ECO:0000256" key="1">
    <source>
        <dbReference type="ARBA" id="ARBA00000085"/>
    </source>
</evidence>
<dbReference type="InterPro" id="IPR011712">
    <property type="entry name" value="Sig_transdc_His_kin_sub3_dim/P"/>
</dbReference>
<evidence type="ECO:0000256" key="4">
    <source>
        <dbReference type="ARBA" id="ARBA00022679"/>
    </source>
</evidence>
<evidence type="ECO:0000256" key="3">
    <source>
        <dbReference type="ARBA" id="ARBA00022553"/>
    </source>
</evidence>
<dbReference type="GO" id="GO:0046983">
    <property type="term" value="F:protein dimerization activity"/>
    <property type="evidence" value="ECO:0007669"/>
    <property type="project" value="InterPro"/>
</dbReference>
<dbReference type="AlphaFoldDB" id="A0A7W8EHG1"/>
<evidence type="ECO:0000256" key="10">
    <source>
        <dbReference type="SAM" id="Phobius"/>
    </source>
</evidence>
<evidence type="ECO:0000256" key="9">
    <source>
        <dbReference type="SAM" id="Coils"/>
    </source>
</evidence>
<proteinExistence type="predicted"/>
<feature type="transmembrane region" description="Helical" evidence="10">
    <location>
        <begin position="70"/>
        <end position="90"/>
    </location>
</feature>
<dbReference type="GO" id="GO:0016020">
    <property type="term" value="C:membrane"/>
    <property type="evidence" value="ECO:0007669"/>
    <property type="project" value="InterPro"/>
</dbReference>
<reference evidence="14 15" key="1">
    <citation type="submission" date="2020-08" db="EMBL/GenBank/DDBJ databases">
        <title>Genomic Encyclopedia of Type Strains, Phase IV (KMG-IV): sequencing the most valuable type-strain genomes for metagenomic binning, comparative biology and taxonomic classification.</title>
        <authorList>
            <person name="Goeker M."/>
        </authorList>
    </citation>
    <scope>NUCLEOTIDE SEQUENCE [LARGE SCALE GENOMIC DNA]</scope>
    <source>
        <strain evidence="14 15">DSM 45385</strain>
    </source>
</reference>
<evidence type="ECO:0000259" key="13">
    <source>
        <dbReference type="Pfam" id="PF23539"/>
    </source>
</evidence>
<dbReference type="Pfam" id="PF02518">
    <property type="entry name" value="HATPase_c"/>
    <property type="match status" value="1"/>
</dbReference>
<gene>
    <name evidence="14" type="ORF">HNR40_004907</name>
</gene>
<keyword evidence="10" id="KW-0472">Membrane</keyword>
<sequence>MPPPAALVAFARKRPTFVDGLLAMALTWGSWVWPVLAPHPLDRRPDALALLLCALVNLPLTWRRRRPVPVLVVSCAAAFAYHALGFHYGANSMGPLLALYSVVVHHSRRSALPAGALALAEWIYANALPGQEWAAVWYSTIVIGWTVAFAFGMRTLKVRNAQLADLADQLRREKAVAARQAVTEERVRIARELHDVVAHHMSVVSVQAGLGHYVIRSDPATAEGTLRTIAETSGEALAEMRRMLSVLRIEVDDGTAEPYSAAPSLDHLDGLVQRVRAAGVETEVTADGERRALSSGMSLCVYRVIQEALTNVIKHAPGARAEVSLLYSDDTLSVSVRNDGRPGAPPPGPDGHGLIGMTERVKLYHGSLSAGPLLTGGFVVRATFPLAAGEA</sequence>
<evidence type="ECO:0000256" key="8">
    <source>
        <dbReference type="ARBA" id="ARBA00023012"/>
    </source>
</evidence>
<dbReference type="InterPro" id="IPR055558">
    <property type="entry name" value="DUF7134"/>
</dbReference>
<keyword evidence="7" id="KW-0067">ATP-binding</keyword>
<dbReference type="Pfam" id="PF23539">
    <property type="entry name" value="DUF7134"/>
    <property type="match status" value="1"/>
</dbReference>
<keyword evidence="5" id="KW-0547">Nucleotide-binding</keyword>
<keyword evidence="9" id="KW-0175">Coiled coil</keyword>
<feature type="domain" description="Histidine kinase/HSP90-like ATPase" evidence="11">
    <location>
        <begin position="301"/>
        <end position="387"/>
    </location>
</feature>
<dbReference type="Gene3D" id="1.20.5.1930">
    <property type="match status" value="1"/>
</dbReference>
<dbReference type="EC" id="2.7.13.3" evidence="2"/>
<feature type="domain" description="Signal transduction histidine kinase subgroup 3 dimerisation and phosphoacceptor" evidence="12">
    <location>
        <begin position="185"/>
        <end position="250"/>
    </location>
</feature>
<evidence type="ECO:0000256" key="2">
    <source>
        <dbReference type="ARBA" id="ARBA00012438"/>
    </source>
</evidence>
<accession>A0A7W8EHG1</accession>
<evidence type="ECO:0000259" key="12">
    <source>
        <dbReference type="Pfam" id="PF07730"/>
    </source>
</evidence>
<dbReference type="GO" id="GO:0005524">
    <property type="term" value="F:ATP binding"/>
    <property type="evidence" value="ECO:0007669"/>
    <property type="project" value="UniProtKB-KW"/>
</dbReference>
<dbReference type="GO" id="GO:0000155">
    <property type="term" value="F:phosphorelay sensor kinase activity"/>
    <property type="evidence" value="ECO:0007669"/>
    <property type="project" value="InterPro"/>
</dbReference>
<feature type="transmembrane region" description="Helical" evidence="10">
    <location>
        <begin position="135"/>
        <end position="153"/>
    </location>
</feature>
<feature type="domain" description="DUF7134" evidence="13">
    <location>
        <begin position="8"/>
        <end position="145"/>
    </location>
</feature>
<dbReference type="InterPro" id="IPR036890">
    <property type="entry name" value="HATPase_C_sf"/>
</dbReference>
<dbReference type="SUPFAM" id="SSF55874">
    <property type="entry name" value="ATPase domain of HSP90 chaperone/DNA topoisomerase II/histidine kinase"/>
    <property type="match status" value="1"/>
</dbReference>
<dbReference type="CDD" id="cd16917">
    <property type="entry name" value="HATPase_UhpB-NarQ-NarX-like"/>
    <property type="match status" value="1"/>
</dbReference>
<keyword evidence="10" id="KW-1133">Transmembrane helix</keyword>
<dbReference type="EMBL" id="JACHIN010000006">
    <property type="protein sequence ID" value="MBB5079421.1"/>
    <property type="molecule type" value="Genomic_DNA"/>
</dbReference>
<feature type="coiled-coil region" evidence="9">
    <location>
        <begin position="153"/>
        <end position="180"/>
    </location>
</feature>
<dbReference type="PANTHER" id="PTHR24421">
    <property type="entry name" value="NITRATE/NITRITE SENSOR PROTEIN NARX-RELATED"/>
    <property type="match status" value="1"/>
</dbReference>
<name>A0A7W8EHG1_9ACTN</name>
<dbReference type="InterPro" id="IPR050482">
    <property type="entry name" value="Sensor_HK_TwoCompSys"/>
</dbReference>
<evidence type="ECO:0000313" key="14">
    <source>
        <dbReference type="EMBL" id="MBB5079421.1"/>
    </source>
</evidence>
<feature type="transmembrane region" description="Helical" evidence="10">
    <location>
        <begin position="21"/>
        <end position="41"/>
    </location>
</feature>
<comment type="catalytic activity">
    <reaction evidence="1">
        <text>ATP + protein L-histidine = ADP + protein N-phospho-L-histidine.</text>
        <dbReference type="EC" id="2.7.13.3"/>
    </reaction>
</comment>
<dbReference type="Gene3D" id="3.30.565.10">
    <property type="entry name" value="Histidine kinase-like ATPase, C-terminal domain"/>
    <property type="match status" value="1"/>
</dbReference>
<keyword evidence="4" id="KW-0808">Transferase</keyword>
<protein>
    <recommendedName>
        <fullName evidence="2">histidine kinase</fullName>
        <ecNumber evidence="2">2.7.13.3</ecNumber>
    </recommendedName>
</protein>
<keyword evidence="3" id="KW-0597">Phosphoprotein</keyword>